<dbReference type="InterPro" id="IPR015421">
    <property type="entry name" value="PyrdxlP-dep_Trfase_major"/>
</dbReference>
<dbReference type="RefSeq" id="WP_086450507.1">
    <property type="nucleotide sequence ID" value="NZ_MSPP01000001.1"/>
</dbReference>
<keyword evidence="8" id="KW-1185">Reference proteome</keyword>
<name>A0A251X2B5_9RHOB</name>
<evidence type="ECO:0000256" key="5">
    <source>
        <dbReference type="ARBA" id="ARBA00023163"/>
    </source>
</evidence>
<dbReference type="PROSITE" id="PS50949">
    <property type="entry name" value="HTH_GNTR"/>
    <property type="match status" value="1"/>
</dbReference>
<dbReference type="InterPro" id="IPR000524">
    <property type="entry name" value="Tscrpt_reg_HTH_GntR"/>
</dbReference>
<dbReference type="OrthoDB" id="9804020at2"/>
<accession>A0A251X2B5</accession>
<dbReference type="EMBL" id="MSPP01000001">
    <property type="protein sequence ID" value="OUD10859.1"/>
    <property type="molecule type" value="Genomic_DNA"/>
</dbReference>
<dbReference type="GO" id="GO:0030170">
    <property type="term" value="F:pyridoxal phosphate binding"/>
    <property type="evidence" value="ECO:0007669"/>
    <property type="project" value="InterPro"/>
</dbReference>
<dbReference type="Gene3D" id="3.40.640.10">
    <property type="entry name" value="Type I PLP-dependent aspartate aminotransferase-like (Major domain)"/>
    <property type="match status" value="1"/>
</dbReference>
<dbReference type="InterPro" id="IPR015422">
    <property type="entry name" value="PyrdxlP-dep_Trfase_small"/>
</dbReference>
<dbReference type="AlphaFoldDB" id="A0A251X2B5"/>
<keyword evidence="4" id="KW-0238">DNA-binding</keyword>
<dbReference type="Pfam" id="PF00392">
    <property type="entry name" value="GntR"/>
    <property type="match status" value="1"/>
</dbReference>
<keyword evidence="5" id="KW-0804">Transcription</keyword>
<proteinExistence type="inferred from homology"/>
<evidence type="ECO:0000256" key="3">
    <source>
        <dbReference type="ARBA" id="ARBA00023015"/>
    </source>
</evidence>
<evidence type="ECO:0000259" key="6">
    <source>
        <dbReference type="PROSITE" id="PS50949"/>
    </source>
</evidence>
<dbReference type="InterPro" id="IPR015424">
    <property type="entry name" value="PyrdxlP-dep_Trfase"/>
</dbReference>
<dbReference type="CDD" id="cd00609">
    <property type="entry name" value="AAT_like"/>
    <property type="match status" value="1"/>
</dbReference>
<comment type="caution">
    <text evidence="7">The sequence shown here is derived from an EMBL/GenBank/DDBJ whole genome shotgun (WGS) entry which is preliminary data.</text>
</comment>
<dbReference type="Pfam" id="PF00155">
    <property type="entry name" value="Aminotran_1_2"/>
    <property type="match status" value="1"/>
</dbReference>
<dbReference type="GO" id="GO:0003700">
    <property type="term" value="F:DNA-binding transcription factor activity"/>
    <property type="evidence" value="ECO:0007669"/>
    <property type="project" value="InterPro"/>
</dbReference>
<dbReference type="SMART" id="SM00345">
    <property type="entry name" value="HTH_GNTR"/>
    <property type="match status" value="1"/>
</dbReference>
<evidence type="ECO:0000256" key="2">
    <source>
        <dbReference type="ARBA" id="ARBA00022898"/>
    </source>
</evidence>
<dbReference type="PANTHER" id="PTHR46577">
    <property type="entry name" value="HTH-TYPE TRANSCRIPTIONAL REGULATORY PROTEIN GABR"/>
    <property type="match status" value="1"/>
</dbReference>
<protein>
    <recommendedName>
        <fullName evidence="6">HTH gntR-type domain-containing protein</fullName>
    </recommendedName>
</protein>
<dbReference type="InterPro" id="IPR004839">
    <property type="entry name" value="Aminotransferase_I/II_large"/>
</dbReference>
<dbReference type="SUPFAM" id="SSF46785">
    <property type="entry name" value="Winged helix' DNA-binding domain"/>
    <property type="match status" value="1"/>
</dbReference>
<feature type="domain" description="HTH gntR-type" evidence="6">
    <location>
        <begin position="14"/>
        <end position="82"/>
    </location>
</feature>
<keyword evidence="3" id="KW-0805">Transcription regulation</keyword>
<gene>
    <name evidence="7" type="ORF">BVC71_05145</name>
</gene>
<dbReference type="Gene3D" id="1.10.10.10">
    <property type="entry name" value="Winged helix-like DNA-binding domain superfamily/Winged helix DNA-binding domain"/>
    <property type="match status" value="1"/>
</dbReference>
<evidence type="ECO:0000313" key="7">
    <source>
        <dbReference type="EMBL" id="OUD10859.1"/>
    </source>
</evidence>
<comment type="similarity">
    <text evidence="1">In the C-terminal section; belongs to the class-I pyridoxal-phosphate-dependent aminotransferase family.</text>
</comment>
<dbReference type="SUPFAM" id="SSF53383">
    <property type="entry name" value="PLP-dependent transferases"/>
    <property type="match status" value="1"/>
</dbReference>
<evidence type="ECO:0000313" key="8">
    <source>
        <dbReference type="Proteomes" id="UP000194664"/>
    </source>
</evidence>
<dbReference type="GO" id="GO:0003677">
    <property type="term" value="F:DNA binding"/>
    <property type="evidence" value="ECO:0007669"/>
    <property type="project" value="UniProtKB-KW"/>
</dbReference>
<dbReference type="Gene3D" id="3.90.1150.10">
    <property type="entry name" value="Aspartate Aminotransferase, domain 1"/>
    <property type="match status" value="1"/>
</dbReference>
<organism evidence="7 8">
    <name type="scientific">Marivivens niveibacter</name>
    <dbReference type="NCBI Taxonomy" id="1930667"/>
    <lineage>
        <taxon>Bacteria</taxon>
        <taxon>Pseudomonadati</taxon>
        <taxon>Pseudomonadota</taxon>
        <taxon>Alphaproteobacteria</taxon>
        <taxon>Rhodobacterales</taxon>
        <taxon>Paracoccaceae</taxon>
        <taxon>Marivivens group</taxon>
        <taxon>Marivivens</taxon>
    </lineage>
</organism>
<dbReference type="Proteomes" id="UP000194664">
    <property type="component" value="Unassembled WGS sequence"/>
</dbReference>
<keyword evidence="2" id="KW-0663">Pyridoxal phosphate</keyword>
<sequence>MGTIWLPNLEQSSGPKYRALETAIKKAIHDGTLAPGTRLPPVRELGWEANVTPGTVARAYKSLVDSGVLEAAVGRGTFVPERLRPIERPTVDPGATLLSPRLPDMGQGDLIRQGFVEYSQSASAEALLRYPRREFHAPAHQTFAKFHSDAPIGPFTADDVVITHGGQNAIIMILQTVLRGTAPVVMIDDLTYSGFRRAAELCRAKVVSVAWDDDGPDTAEFERLIREEGVQAYCTSADVINPTAQSATLERRKEIAEIAQRYNIHVIDDDCYRNGPHEGPSYRQLLPELGWYTTSPSKSVSAALRIGFVVAPKGWVNTLIRTATFNSFGVPVAITAVYTYVHSHPELPGILSAARAHMNGLLNKAVDRLKRYNIRWRPNVPFIWLELPYGWRSGEFCQTAEAQGVYLKSSEEFGLRHSQTVHAVRIALNGEIGQAAFNEALDKICYILDHPPEQITV</sequence>
<reference evidence="7 8" key="1">
    <citation type="submission" date="2016-12" db="EMBL/GenBank/DDBJ databases">
        <title>The draft genome sequence of HSLHS2.</title>
        <authorList>
            <person name="Hu D."/>
            <person name="Wang L."/>
            <person name="Shao Z."/>
        </authorList>
    </citation>
    <scope>NUCLEOTIDE SEQUENCE [LARGE SCALE GENOMIC DNA]</scope>
    <source>
        <strain evidence="7">MCCC 1A06712</strain>
    </source>
</reference>
<dbReference type="InterPro" id="IPR036388">
    <property type="entry name" value="WH-like_DNA-bd_sf"/>
</dbReference>
<evidence type="ECO:0000256" key="4">
    <source>
        <dbReference type="ARBA" id="ARBA00023125"/>
    </source>
</evidence>
<dbReference type="PANTHER" id="PTHR46577:SF1">
    <property type="entry name" value="HTH-TYPE TRANSCRIPTIONAL REGULATORY PROTEIN GABR"/>
    <property type="match status" value="1"/>
</dbReference>
<dbReference type="CDD" id="cd07377">
    <property type="entry name" value="WHTH_GntR"/>
    <property type="match status" value="1"/>
</dbReference>
<dbReference type="InterPro" id="IPR051446">
    <property type="entry name" value="HTH_trans_reg/aminotransferase"/>
</dbReference>
<dbReference type="InterPro" id="IPR036390">
    <property type="entry name" value="WH_DNA-bd_sf"/>
</dbReference>
<evidence type="ECO:0000256" key="1">
    <source>
        <dbReference type="ARBA" id="ARBA00005384"/>
    </source>
</evidence>